<dbReference type="EMBL" id="BSDZ01000116">
    <property type="protein sequence ID" value="GLI71644.1"/>
    <property type="molecule type" value="Genomic_DNA"/>
</dbReference>
<evidence type="ECO:0000259" key="5">
    <source>
        <dbReference type="Pfam" id="PF01509"/>
    </source>
</evidence>
<evidence type="ECO:0000313" key="6">
    <source>
        <dbReference type="EMBL" id="GLI71644.1"/>
    </source>
</evidence>
<dbReference type="InterPro" id="IPR002501">
    <property type="entry name" value="PsdUridine_synth_N"/>
</dbReference>
<keyword evidence="7" id="KW-1185">Reference proteome</keyword>
<comment type="similarity">
    <text evidence="1">Belongs to the pseudouridine synthase TruB family.</text>
</comment>
<evidence type="ECO:0000256" key="4">
    <source>
        <dbReference type="ARBA" id="ARBA00023235"/>
    </source>
</evidence>
<reference evidence="6 7" key="1">
    <citation type="journal article" date="2023" name="IScience">
        <title>Expanded male sex-determining region conserved during the evolution of homothallism in the green alga Volvox.</title>
        <authorList>
            <person name="Yamamoto K."/>
            <person name="Matsuzaki R."/>
            <person name="Mahakham W."/>
            <person name="Heman W."/>
            <person name="Sekimoto H."/>
            <person name="Kawachi M."/>
            <person name="Minakuchi Y."/>
            <person name="Toyoda A."/>
            <person name="Nozaki H."/>
        </authorList>
    </citation>
    <scope>NUCLEOTIDE SEQUENCE [LARGE SCALE GENOMIC DNA]</scope>
    <source>
        <strain evidence="6 7">NIES-4468</strain>
    </source>
</reference>
<name>A0ABQ5SQH9_9CHLO</name>
<keyword evidence="4" id="KW-0413">Isomerase</keyword>
<dbReference type="EC" id="5.4.99.25" evidence="2"/>
<sequence length="456" mass="49037">MVRLIKSASSSGAMAAFTSTRPVQSSSAAFIISPQSVPQQYLFPLPPPITLHGIPAISCRAAQAPNPKSAYRRPQPRPIAAAYDVPQSCHSRQLVATSLPHYRHRCNTFTIAVAAAQTPPASTSTASPLEPPTIMTSFPAHLHHNVLSNGLLLIDKPPHWEVAEVVTAIQRATRADKVASVAPLDAAASGLMLLCFGAATRMSSRVEKAAKRYDGAMLLGSAAASADVRGDSYVSEALPWSDITDEELQEAADGMLAALGAGGSGSGSGSDGTVIQILPPRYRLRQYPSSFKYYEEDKGSSLSTISLNLHDFKVWRMREEDICRTTTSAAAAGLTARQKPTLRTTAAISPASRASPTDFRDPWVSGADDAVSVSNRDLPVRGFDDRPSGDVTGRVVRFSMLLSGRAHVRSVVAMYGRRLRTCACLDDMRRTEVGMFSVADAWPLEALLPIMERYKR</sequence>
<protein>
    <recommendedName>
        <fullName evidence="2">tRNA pseudouridine(55) synthase</fullName>
        <ecNumber evidence="2">5.4.99.25</ecNumber>
    </recommendedName>
</protein>
<dbReference type="InterPro" id="IPR014780">
    <property type="entry name" value="tRNA_psdUridine_synth_TruB"/>
</dbReference>
<proteinExistence type="inferred from homology"/>
<dbReference type="Pfam" id="PF01509">
    <property type="entry name" value="TruB_N"/>
    <property type="match status" value="1"/>
</dbReference>
<comment type="caution">
    <text evidence="6">The sequence shown here is derived from an EMBL/GenBank/DDBJ whole genome shotgun (WGS) entry which is preliminary data.</text>
</comment>
<gene>
    <name evidence="6" type="ORF">VaNZ11_016918</name>
</gene>
<evidence type="ECO:0000256" key="3">
    <source>
        <dbReference type="ARBA" id="ARBA00022694"/>
    </source>
</evidence>
<dbReference type="PANTHER" id="PTHR13767">
    <property type="entry name" value="TRNA-PSEUDOURIDINE SYNTHASE"/>
    <property type="match status" value="1"/>
</dbReference>
<evidence type="ECO:0000256" key="1">
    <source>
        <dbReference type="ARBA" id="ARBA00008999"/>
    </source>
</evidence>
<dbReference type="InterPro" id="IPR020103">
    <property type="entry name" value="PsdUridine_synth_cat_dom_sf"/>
</dbReference>
<evidence type="ECO:0000313" key="7">
    <source>
        <dbReference type="Proteomes" id="UP001165090"/>
    </source>
</evidence>
<accession>A0ABQ5SQH9</accession>
<organism evidence="6 7">
    <name type="scientific">Volvox africanus</name>
    <dbReference type="NCBI Taxonomy" id="51714"/>
    <lineage>
        <taxon>Eukaryota</taxon>
        <taxon>Viridiplantae</taxon>
        <taxon>Chlorophyta</taxon>
        <taxon>core chlorophytes</taxon>
        <taxon>Chlorophyceae</taxon>
        <taxon>CS clade</taxon>
        <taxon>Chlamydomonadales</taxon>
        <taxon>Volvocaceae</taxon>
        <taxon>Volvox</taxon>
    </lineage>
</organism>
<dbReference type="Gene3D" id="3.30.2350.10">
    <property type="entry name" value="Pseudouridine synthase"/>
    <property type="match status" value="2"/>
</dbReference>
<feature type="domain" description="Pseudouridine synthase II N-terminal" evidence="5">
    <location>
        <begin position="171"/>
        <end position="253"/>
    </location>
</feature>
<dbReference type="SUPFAM" id="SSF55120">
    <property type="entry name" value="Pseudouridine synthase"/>
    <property type="match status" value="1"/>
</dbReference>
<evidence type="ECO:0000256" key="2">
    <source>
        <dbReference type="ARBA" id="ARBA00012787"/>
    </source>
</evidence>
<keyword evidence="3" id="KW-0819">tRNA processing</keyword>
<dbReference type="PANTHER" id="PTHR13767:SF2">
    <property type="entry name" value="PSEUDOURIDYLATE SYNTHASE TRUB1"/>
    <property type="match status" value="1"/>
</dbReference>
<dbReference type="Proteomes" id="UP001165090">
    <property type="component" value="Unassembled WGS sequence"/>
</dbReference>